<dbReference type="KEGG" id="pms:KNP414_00703"/>
<organism evidence="4 5">
    <name type="scientific">Paenibacillus mucilaginosus (strain KNP414)</name>
    <dbReference type="NCBI Taxonomy" id="1036673"/>
    <lineage>
        <taxon>Bacteria</taxon>
        <taxon>Bacillati</taxon>
        <taxon>Bacillota</taxon>
        <taxon>Bacilli</taxon>
        <taxon>Bacillales</taxon>
        <taxon>Paenibacillaceae</taxon>
        <taxon>Paenibacillus</taxon>
    </lineage>
</organism>
<dbReference type="Proteomes" id="UP000006620">
    <property type="component" value="Chromosome"/>
</dbReference>
<keyword evidence="2" id="KW-0378">Hydrolase</keyword>
<reference evidence="4 5" key="2">
    <citation type="journal article" date="2013" name="Genome Announc.">
        <title>Genome Sequence of Growth-Improving Paenibacillus mucilaginosus Strain KNP414.</title>
        <authorList>
            <person name="Lu J.J."/>
            <person name="Wang J.F."/>
            <person name="Hu X.F."/>
        </authorList>
    </citation>
    <scope>NUCLEOTIDE SEQUENCE [LARGE SCALE GENOMIC DNA]</scope>
    <source>
        <strain evidence="4 5">KNP414</strain>
    </source>
</reference>
<dbReference type="HOGENOM" id="CLU_082381_1_0_9"/>
<comment type="cofactor">
    <cofactor evidence="1">
        <name>Mg(2+)</name>
        <dbReference type="ChEBI" id="CHEBI:18420"/>
    </cofactor>
</comment>
<reference evidence="5" key="1">
    <citation type="submission" date="2011-06" db="EMBL/GenBank/DDBJ databases">
        <title>Complete genome sequence of Paenibacillus mucilaginosus KNP414.</title>
        <authorList>
            <person name="Wang J."/>
            <person name="Hu S."/>
            <person name="Hu X."/>
            <person name="Zhang B."/>
            <person name="Dong D."/>
            <person name="Zhang S."/>
            <person name="Zhao K."/>
            <person name="Wu D."/>
        </authorList>
    </citation>
    <scope>NUCLEOTIDE SEQUENCE [LARGE SCALE GENOMIC DNA]</scope>
    <source>
        <strain evidence="5">KNP414</strain>
    </source>
</reference>
<gene>
    <name evidence="4" type="primary">yjhB</name>
    <name evidence="4" type="ordered locus">KNP414_00703</name>
</gene>
<protein>
    <submittedName>
        <fullName evidence="4">YjhB</fullName>
    </submittedName>
</protein>
<dbReference type="PROSITE" id="PS51462">
    <property type="entry name" value="NUDIX"/>
    <property type="match status" value="1"/>
</dbReference>
<dbReference type="Pfam" id="PF12535">
    <property type="entry name" value="Nudix_N"/>
    <property type="match status" value="1"/>
</dbReference>
<name>F8FQW3_PAEMK</name>
<evidence type="ECO:0000313" key="4">
    <source>
        <dbReference type="EMBL" id="AEI39293.1"/>
    </source>
</evidence>
<proteinExistence type="predicted"/>
<dbReference type="InterPro" id="IPR059176">
    <property type="entry name" value="UDP-X_N"/>
</dbReference>
<evidence type="ECO:0000259" key="3">
    <source>
        <dbReference type="PROSITE" id="PS51462"/>
    </source>
</evidence>
<evidence type="ECO:0000256" key="2">
    <source>
        <dbReference type="ARBA" id="ARBA00022801"/>
    </source>
</evidence>
<evidence type="ECO:0000256" key="1">
    <source>
        <dbReference type="ARBA" id="ARBA00001946"/>
    </source>
</evidence>
<sequence length="208" mass="23334">MEPQWLTWAKQIQSIAQAGLAYSRDVYDLERFGMLRDLAVEIVENHTKAGREPIRLAFASEEGYATPKVDVRGVVFREGRILLVREKIDGAWSLPGGWADIGLSPSEIAVKEIREEAGYDTEAVRLLAVMDKKFHDHPPDLWHIYKIFILCRLTGGEGIGSEGTLETSDVGFFGPDELPELSVGRNTKAQILTMFEFLHDPHKAVLLD</sequence>
<dbReference type="GO" id="GO:0016787">
    <property type="term" value="F:hydrolase activity"/>
    <property type="evidence" value="ECO:0007669"/>
    <property type="project" value="UniProtKB-KW"/>
</dbReference>
<dbReference type="InterPro" id="IPR000086">
    <property type="entry name" value="NUDIX_hydrolase_dom"/>
</dbReference>
<dbReference type="Gene3D" id="6.10.250.1120">
    <property type="match status" value="1"/>
</dbReference>
<dbReference type="SUPFAM" id="SSF55811">
    <property type="entry name" value="Nudix"/>
    <property type="match status" value="1"/>
</dbReference>
<dbReference type="InterPro" id="IPR015797">
    <property type="entry name" value="NUDIX_hydrolase-like_dom_sf"/>
</dbReference>
<dbReference type="PANTHER" id="PTHR43046:SF16">
    <property type="entry name" value="ADP-RIBOSE PYROPHOSPHATASE YJHB-RELATED"/>
    <property type="match status" value="1"/>
</dbReference>
<dbReference type="Gene3D" id="3.90.79.10">
    <property type="entry name" value="Nucleoside Triphosphate Pyrophosphohydrolase"/>
    <property type="match status" value="1"/>
</dbReference>
<dbReference type="RefSeq" id="WP_013914457.1">
    <property type="nucleotide sequence ID" value="NC_015690.1"/>
</dbReference>
<dbReference type="EMBL" id="CP002869">
    <property type="protein sequence ID" value="AEI39293.1"/>
    <property type="molecule type" value="Genomic_DNA"/>
</dbReference>
<dbReference type="PATRIC" id="fig|1036673.3.peg.615"/>
<dbReference type="CDD" id="cd04672">
    <property type="entry name" value="NUDIX_CDP-Chase_like"/>
    <property type="match status" value="1"/>
</dbReference>
<accession>F8FQW3</accession>
<dbReference type="Pfam" id="PF00293">
    <property type="entry name" value="NUDIX"/>
    <property type="match status" value="1"/>
</dbReference>
<dbReference type="PANTHER" id="PTHR43046">
    <property type="entry name" value="GDP-MANNOSE MANNOSYL HYDROLASE"/>
    <property type="match status" value="1"/>
</dbReference>
<feature type="domain" description="Nudix hydrolase" evidence="3">
    <location>
        <begin position="66"/>
        <end position="195"/>
    </location>
</feature>
<evidence type="ECO:0000313" key="5">
    <source>
        <dbReference type="Proteomes" id="UP000006620"/>
    </source>
</evidence>
<dbReference type="AlphaFoldDB" id="F8FQW3"/>